<sequence length="314" mass="32278">MSDWWADVARLVRGMLGVGIVVVCPLAAALSPRAGAVTVLVGCGALVGAAALFWLRPFGSDAQRHPSGVRQLPRRWHLVYIAGFCGGSGYLVTIAAALLHLTLSGPVWPAWLVAIAGTALWASVPPAPAGLKVGLALVALVLGTLNSSLSAAVGRQALGQAPAVTVLFGTALLAVGWEQLAARHRPEFRRTATAVASCVIIVVAGYLFVRLAPLHVAPAPARHLAAPVAAAILLLLLIGNIRAIAGFWIPPTQASAPRSTVTAVAATVITLAALMRVAGLAPTWLLVAPGLATLTLYLGFAARRPRAVAPAEPR</sequence>
<feature type="transmembrane region" description="Helical" evidence="1">
    <location>
        <begin position="133"/>
        <end position="153"/>
    </location>
</feature>
<dbReference type="Proteomes" id="UP001183176">
    <property type="component" value="Unassembled WGS sequence"/>
</dbReference>
<gene>
    <name evidence="2" type="ORF">RM423_08555</name>
</gene>
<feature type="transmembrane region" description="Helical" evidence="1">
    <location>
        <begin position="107"/>
        <end position="124"/>
    </location>
</feature>
<comment type="caution">
    <text evidence="2">The sequence shown here is derived from an EMBL/GenBank/DDBJ whole genome shotgun (WGS) entry which is preliminary data.</text>
</comment>
<name>A0ABU2J8Y3_9ACTN</name>
<keyword evidence="1" id="KW-0472">Membrane</keyword>
<evidence type="ECO:0000313" key="3">
    <source>
        <dbReference type="Proteomes" id="UP001183176"/>
    </source>
</evidence>
<accession>A0ABU2J8Y3</accession>
<protein>
    <submittedName>
        <fullName evidence="2">Uncharacterized protein</fullName>
    </submittedName>
</protein>
<dbReference type="RefSeq" id="WP_311422601.1">
    <property type="nucleotide sequence ID" value="NZ_JAVREH010000008.1"/>
</dbReference>
<feature type="transmembrane region" description="Helical" evidence="1">
    <location>
        <begin position="261"/>
        <end position="278"/>
    </location>
</feature>
<reference evidence="3" key="1">
    <citation type="submission" date="2023-07" db="EMBL/GenBank/DDBJ databases">
        <title>30 novel species of actinomycetes from the DSMZ collection.</title>
        <authorList>
            <person name="Nouioui I."/>
        </authorList>
    </citation>
    <scope>NUCLEOTIDE SEQUENCE [LARGE SCALE GENOMIC DNA]</scope>
    <source>
        <strain evidence="3">DSM 44399</strain>
    </source>
</reference>
<dbReference type="EMBL" id="JAVREH010000008">
    <property type="protein sequence ID" value="MDT0261445.1"/>
    <property type="molecule type" value="Genomic_DNA"/>
</dbReference>
<evidence type="ECO:0000313" key="2">
    <source>
        <dbReference type="EMBL" id="MDT0261445.1"/>
    </source>
</evidence>
<feature type="transmembrane region" description="Helical" evidence="1">
    <location>
        <begin position="36"/>
        <end position="55"/>
    </location>
</feature>
<feature type="transmembrane region" description="Helical" evidence="1">
    <location>
        <begin position="224"/>
        <end position="249"/>
    </location>
</feature>
<evidence type="ECO:0000256" key="1">
    <source>
        <dbReference type="SAM" id="Phobius"/>
    </source>
</evidence>
<feature type="transmembrane region" description="Helical" evidence="1">
    <location>
        <begin position="192"/>
        <end position="212"/>
    </location>
</feature>
<keyword evidence="1" id="KW-1133">Transmembrane helix</keyword>
<feature type="transmembrane region" description="Helical" evidence="1">
    <location>
        <begin position="12"/>
        <end position="30"/>
    </location>
</feature>
<organism evidence="2 3">
    <name type="scientific">Jatrophihabitans lederbergiae</name>
    <dbReference type="NCBI Taxonomy" id="3075547"/>
    <lineage>
        <taxon>Bacteria</taxon>
        <taxon>Bacillati</taxon>
        <taxon>Actinomycetota</taxon>
        <taxon>Actinomycetes</taxon>
        <taxon>Jatrophihabitantales</taxon>
        <taxon>Jatrophihabitantaceae</taxon>
        <taxon>Jatrophihabitans</taxon>
    </lineage>
</organism>
<feature type="transmembrane region" description="Helical" evidence="1">
    <location>
        <begin position="159"/>
        <end position="180"/>
    </location>
</feature>
<feature type="transmembrane region" description="Helical" evidence="1">
    <location>
        <begin position="284"/>
        <end position="302"/>
    </location>
</feature>
<keyword evidence="3" id="KW-1185">Reference proteome</keyword>
<feature type="transmembrane region" description="Helical" evidence="1">
    <location>
        <begin position="76"/>
        <end position="101"/>
    </location>
</feature>
<proteinExistence type="predicted"/>
<keyword evidence="1" id="KW-0812">Transmembrane</keyword>